<dbReference type="InterPro" id="IPR007570">
    <property type="entry name" value="Uncharacterised_Ycf23"/>
</dbReference>
<reference evidence="5 6" key="1">
    <citation type="journal article" date="2021" name="Nat. Plants">
        <title>The Taxus genome provides insights into paclitaxel biosynthesis.</title>
        <authorList>
            <person name="Xiong X."/>
            <person name="Gou J."/>
            <person name="Liao Q."/>
            <person name="Li Y."/>
            <person name="Zhou Q."/>
            <person name="Bi G."/>
            <person name="Li C."/>
            <person name="Du R."/>
            <person name="Wang X."/>
            <person name="Sun T."/>
            <person name="Guo L."/>
            <person name="Liang H."/>
            <person name="Lu P."/>
            <person name="Wu Y."/>
            <person name="Zhang Z."/>
            <person name="Ro D.K."/>
            <person name="Shang Y."/>
            <person name="Huang S."/>
            <person name="Yan J."/>
        </authorList>
    </citation>
    <scope>NUCLEOTIDE SEQUENCE [LARGE SCALE GENOMIC DNA]</scope>
    <source>
        <strain evidence="5">Ta-2019</strain>
    </source>
</reference>
<evidence type="ECO:0000313" key="6">
    <source>
        <dbReference type="Proteomes" id="UP000824469"/>
    </source>
</evidence>
<comment type="caution">
    <text evidence="5">The sequence shown here is derived from an EMBL/GenBank/DDBJ whole genome shotgun (WGS) entry which is preliminary data.</text>
</comment>
<keyword evidence="4" id="KW-0934">Plastid</keyword>
<accession>A0AA38FZD4</accession>
<dbReference type="Proteomes" id="UP000824469">
    <property type="component" value="Unassembled WGS sequence"/>
</dbReference>
<comment type="subcellular location">
    <subcellularLocation>
        <location evidence="1">Plastid</location>
    </subcellularLocation>
</comment>
<dbReference type="SUPFAM" id="SSF51569">
    <property type="entry name" value="Aldolase"/>
    <property type="match status" value="1"/>
</dbReference>
<sequence length="174" mass="18132">VEIGNYDSFYESGRIFSAEEIVQLTKKTRQLLPSVVLSVTVPHTLSITDQVSLAESLETEGVDIIQTEGGMSSDPSQPGVHGLIEKAVPTLVAAYSISRAVRIPVMCASGLSSVTAPMALAAGAAGVGVGSAVNKLNNQIAMIAEVRSIADALDFYSCAFNSSPSRVSQKSVCL</sequence>
<evidence type="ECO:0000256" key="3">
    <source>
        <dbReference type="ARBA" id="ARBA00021523"/>
    </source>
</evidence>
<comment type="similarity">
    <text evidence="2">Belongs to the ycf23 family.</text>
</comment>
<dbReference type="PANTHER" id="PTHR36895">
    <property type="match status" value="1"/>
</dbReference>
<dbReference type="Gene3D" id="3.20.20.70">
    <property type="entry name" value="Aldolase class I"/>
    <property type="match status" value="1"/>
</dbReference>
<gene>
    <name evidence="5" type="ORF">KI387_026869</name>
</gene>
<protein>
    <recommendedName>
        <fullName evidence="3">Uncharacterized protein ycf23</fullName>
    </recommendedName>
</protein>
<feature type="non-terminal residue" evidence="5">
    <location>
        <position position="1"/>
    </location>
</feature>
<dbReference type="GO" id="GO:0009536">
    <property type="term" value="C:plastid"/>
    <property type="evidence" value="ECO:0007669"/>
    <property type="project" value="UniProtKB-SubCell"/>
</dbReference>
<proteinExistence type="inferred from homology"/>
<organism evidence="5 6">
    <name type="scientific">Taxus chinensis</name>
    <name type="common">Chinese yew</name>
    <name type="synonym">Taxus wallichiana var. chinensis</name>
    <dbReference type="NCBI Taxonomy" id="29808"/>
    <lineage>
        <taxon>Eukaryota</taxon>
        <taxon>Viridiplantae</taxon>
        <taxon>Streptophyta</taxon>
        <taxon>Embryophyta</taxon>
        <taxon>Tracheophyta</taxon>
        <taxon>Spermatophyta</taxon>
        <taxon>Pinopsida</taxon>
        <taxon>Pinidae</taxon>
        <taxon>Conifers II</taxon>
        <taxon>Cupressales</taxon>
        <taxon>Taxaceae</taxon>
        <taxon>Taxus</taxon>
    </lineage>
</organism>
<dbReference type="AlphaFoldDB" id="A0AA38FZD4"/>
<evidence type="ECO:0000313" key="5">
    <source>
        <dbReference type="EMBL" id="KAH9311834.1"/>
    </source>
</evidence>
<evidence type="ECO:0000256" key="1">
    <source>
        <dbReference type="ARBA" id="ARBA00004474"/>
    </source>
</evidence>
<keyword evidence="6" id="KW-1185">Reference proteome</keyword>
<evidence type="ECO:0000256" key="4">
    <source>
        <dbReference type="ARBA" id="ARBA00022640"/>
    </source>
</evidence>
<dbReference type="InterPro" id="IPR013785">
    <property type="entry name" value="Aldolase_TIM"/>
</dbReference>
<dbReference type="Pfam" id="PF04481">
    <property type="entry name" value="DUF561"/>
    <property type="match status" value="1"/>
</dbReference>
<dbReference type="PANTHER" id="PTHR36895:SF1">
    <property type="entry name" value="YCF23 PROTEIN"/>
    <property type="match status" value="1"/>
</dbReference>
<evidence type="ECO:0000256" key="2">
    <source>
        <dbReference type="ARBA" id="ARBA00009664"/>
    </source>
</evidence>
<dbReference type="OMA" id="IPVICSS"/>
<name>A0AA38FZD4_TAXCH</name>
<dbReference type="EMBL" id="JAHRHJ020000006">
    <property type="protein sequence ID" value="KAH9311834.1"/>
    <property type="molecule type" value="Genomic_DNA"/>
</dbReference>